<dbReference type="Proteomes" id="UP000238348">
    <property type="component" value="Chromosome"/>
</dbReference>
<dbReference type="Pfam" id="PF05593">
    <property type="entry name" value="RHS_repeat"/>
    <property type="match status" value="2"/>
</dbReference>
<keyword evidence="1" id="KW-0677">Repeat</keyword>
<dbReference type="OrthoDB" id="5458729at2"/>
<dbReference type="InterPro" id="IPR022385">
    <property type="entry name" value="Rhs_assc_core"/>
</dbReference>
<dbReference type="Gene3D" id="2.180.10.10">
    <property type="entry name" value="RHS repeat-associated core"/>
    <property type="match status" value="2"/>
</dbReference>
<evidence type="ECO:0000313" key="4">
    <source>
        <dbReference type="EMBL" id="AUX39750.1"/>
    </source>
</evidence>
<dbReference type="InterPro" id="IPR006530">
    <property type="entry name" value="YD"/>
</dbReference>
<evidence type="ECO:0008006" key="6">
    <source>
        <dbReference type="Google" id="ProtNLM"/>
    </source>
</evidence>
<feature type="domain" description="DUF6531" evidence="2">
    <location>
        <begin position="238"/>
        <end position="312"/>
    </location>
</feature>
<dbReference type="InterPro" id="IPR050708">
    <property type="entry name" value="T6SS_VgrG/RHS"/>
</dbReference>
<dbReference type="Pfam" id="PF20148">
    <property type="entry name" value="DUF6531"/>
    <property type="match status" value="1"/>
</dbReference>
<evidence type="ECO:0000256" key="1">
    <source>
        <dbReference type="ARBA" id="ARBA00022737"/>
    </source>
</evidence>
<dbReference type="InterPro" id="IPR056823">
    <property type="entry name" value="TEN-like_YD-shell"/>
</dbReference>
<name>A0A2L0EKC7_SORCE</name>
<organism evidence="4 5">
    <name type="scientific">Sorangium cellulosum</name>
    <name type="common">Polyangium cellulosum</name>
    <dbReference type="NCBI Taxonomy" id="56"/>
    <lineage>
        <taxon>Bacteria</taxon>
        <taxon>Pseudomonadati</taxon>
        <taxon>Myxococcota</taxon>
        <taxon>Polyangia</taxon>
        <taxon>Polyangiales</taxon>
        <taxon>Polyangiaceae</taxon>
        <taxon>Sorangium</taxon>
    </lineage>
</organism>
<reference evidence="4 5" key="1">
    <citation type="submission" date="2015-09" db="EMBL/GenBank/DDBJ databases">
        <title>Sorangium comparison.</title>
        <authorList>
            <person name="Zaburannyi N."/>
            <person name="Bunk B."/>
            <person name="Overmann J."/>
            <person name="Mueller R."/>
        </authorList>
    </citation>
    <scope>NUCLEOTIDE SEQUENCE [LARGE SCALE GENOMIC DNA]</scope>
    <source>
        <strain evidence="4 5">So ce26</strain>
    </source>
</reference>
<proteinExistence type="predicted"/>
<evidence type="ECO:0000259" key="2">
    <source>
        <dbReference type="Pfam" id="PF20148"/>
    </source>
</evidence>
<accession>A0A2L0EKC7</accession>
<dbReference type="EMBL" id="CP012673">
    <property type="protein sequence ID" value="AUX39750.1"/>
    <property type="molecule type" value="Genomic_DNA"/>
</dbReference>
<dbReference type="PANTHER" id="PTHR32305:SF15">
    <property type="entry name" value="PROTEIN RHSA-RELATED"/>
    <property type="match status" value="1"/>
</dbReference>
<feature type="domain" description="Teneurin-like YD-shell" evidence="3">
    <location>
        <begin position="958"/>
        <end position="1236"/>
    </location>
</feature>
<dbReference type="PANTHER" id="PTHR32305">
    <property type="match status" value="1"/>
</dbReference>
<dbReference type="Pfam" id="PF25023">
    <property type="entry name" value="TEN_YD-shell"/>
    <property type="match status" value="1"/>
</dbReference>
<sequence>MAHNFHDINGWLLVGLEVHQGFHIFPPAPMKFLKLVLLHPFTLGDKQKPTVLFNGVPSVAHQHEPKWLWPHLGIVPDPLDALTPLHIVFGSHKCWLPRGAVEICGEKATCCVIGGPLSLNADCWDIGKWPTSLVLNPGTVQTTPTFGDFAMGAVTLAIDLVVDLVFQGAFKLGGALLAKLGGRVLRPLFSRAKDIVGRGLRAATRAMGRAGSALGRGLRSAGNRAASALRAAKCFVTGHPVDATSGAVVDSKVDLSLPGAIRLVWERRYTSSRALDRTSLGRGGWTHGLDQWIAPDDEGITLRDEQGRDVYFPHIAPGESAFHRPDRLTLSARADGSFSVYSHGSRLTRHFAPAAPRGRALLRSIEDAHGNAITLEYAGERLQRVLDTAGREIRVKTSHGGRIARLEVWVGGSLEQWVDYTYTKMGELASAADALGHVERYGYDEDHRMVKTTLKNGVSFYYAYDPETGWCKKTWGDGGLHTVELRADLEKRITRLTGNEEPRVLYWNEDGLVVREETPDGLVIRVSEHDGDQYLIAAANGAGETTRYDHDPRGNKVREIDPAGNVTRWDYEDDLPIARVDGDGLVTKYEHDARGSLTKITHPSGLCYALSYDAQGHLRAIRGEDGILASFVVDRAHQVVEEVDERGARAAYVYDRLGRPVSRTDALGRVTAVSYDRLGRALVLQRPDGTTTRAAYDALGKPVRAVDALGHVTELEYSGTGVLAMLTQPGGRVWLLARDARERLRRVVNPKQEAHEFVYDAAGRVMEEKTFDGRVLRYRYSPSGRLARIDYPDGSFRAFAHDPLGNVVREDSADGPIHLHRDRMGRLLGGTVEQGGQRIETRLLRDALGRVIADTQGDRTLRYTVDARGRRVERVMPDGAMTRYAYAAADDVVRVEHDGYALLLERDALGRERARGDAGGRFSIHSEYDAADRIVGQRVFTRAPGEEAPRMTVERLSQYDRSGRVTTMDDGRWGATIYEHDSIGQLLEARRGSLRERFEYDAAGSMTKRLEGIEQRSIDDEQAPWTVAAGNLLVRTERASYGYDGRGRRVWKRVSGEGPEAERTGYAWDCRDRLREVMLPTGQRVAFTYDAFGRRVRKEVFDACGERLRTVEFLWDGDVIAADIDSRDGTRTFVHRPGTFSLLLQAEQGEVFVYVNDHVGLPRELVDPSGKVAWSAAYDAWGQAVSTLHDPARPAGRRPVESPFRLLGHYADEDTGLCHARFRDLDAEVGRWCSPDPLGISGSSNLFEFNGAPTTSVDPFGLTSDDWTRVFTATDFPVDVTRETYVTTRNIAALTPFGDQPAVAVDLYRHVSDVVPSSGVSRPLGVPRYVTQLEVPTSALQPDPHHRSPPNFRFPANTPDVRVTGVWEVEEIVATNHGLPVEVPTLRRIDTPC</sequence>
<dbReference type="NCBIfam" id="TIGR01643">
    <property type="entry name" value="YD_repeat_2x"/>
    <property type="match status" value="6"/>
</dbReference>
<dbReference type="NCBIfam" id="TIGR03696">
    <property type="entry name" value="Rhs_assc_core"/>
    <property type="match status" value="1"/>
</dbReference>
<protein>
    <recommendedName>
        <fullName evidence="6">Type IV secretion protein Rhs</fullName>
    </recommendedName>
</protein>
<dbReference type="InterPro" id="IPR045351">
    <property type="entry name" value="DUF6531"/>
</dbReference>
<evidence type="ECO:0000313" key="5">
    <source>
        <dbReference type="Proteomes" id="UP000238348"/>
    </source>
</evidence>
<gene>
    <name evidence="4" type="ORF">SOCE26_011450</name>
</gene>
<dbReference type="RefSeq" id="WP_159396683.1">
    <property type="nucleotide sequence ID" value="NZ_CP012673.1"/>
</dbReference>
<dbReference type="SUPFAM" id="SSF63829">
    <property type="entry name" value="Calcium-dependent phosphotriesterase"/>
    <property type="match status" value="1"/>
</dbReference>
<evidence type="ECO:0000259" key="3">
    <source>
        <dbReference type="Pfam" id="PF25023"/>
    </source>
</evidence>
<dbReference type="InterPro" id="IPR031325">
    <property type="entry name" value="RHS_repeat"/>
</dbReference>